<protein>
    <submittedName>
        <fullName evidence="1">Uncharacterized protein</fullName>
    </submittedName>
</protein>
<reference evidence="1 2" key="1">
    <citation type="journal article" date="2023" name="Int J Dairy Technol">
        <title>Genome based analysis of Pseudomonas paracarnis RQ057, a strain responsible for blue discoloration spoilage in processed cheese.</title>
        <authorList>
            <person name="Rodrigues Rd.S."/>
            <person name="Machado S.G."/>
            <person name="de Carvalho A.F."/>
            <person name="Nero L.A."/>
        </authorList>
    </citation>
    <scope>NUCLEOTIDE SEQUENCE [LARGE SCALE GENOMIC DNA]</scope>
    <source>
        <strain evidence="1 2">RQ057</strain>
    </source>
</reference>
<keyword evidence="2" id="KW-1185">Reference proteome</keyword>
<name>A0ABU6BRA3_9PSED</name>
<organism evidence="1 2">
    <name type="scientific">Pseudomonas paracarnis</name>
    <dbReference type="NCBI Taxonomy" id="2750625"/>
    <lineage>
        <taxon>Bacteria</taxon>
        <taxon>Pseudomonadati</taxon>
        <taxon>Pseudomonadota</taxon>
        <taxon>Gammaproteobacteria</taxon>
        <taxon>Pseudomonadales</taxon>
        <taxon>Pseudomonadaceae</taxon>
        <taxon>Pseudomonas</taxon>
    </lineage>
</organism>
<sequence>MEKSNSQKMSERARQGAEASAKKRLAKSILKTELLLYISKKEKIQFTKALIFKLSIALWGKKISSERLVMFDLKGNHKEKLATNLDSLAESLAMKYSHFKNLHPSLLTDIQEQEKEEQYEDRAIAALELEARAALKYYP</sequence>
<comment type="caution">
    <text evidence="1">The sequence shown here is derived from an EMBL/GenBank/DDBJ whole genome shotgun (WGS) entry which is preliminary data.</text>
</comment>
<gene>
    <name evidence="1" type="ORF">LLW09_07570</name>
</gene>
<dbReference type="EMBL" id="JAJGWQ010000003">
    <property type="protein sequence ID" value="MEB3782412.1"/>
    <property type="molecule type" value="Genomic_DNA"/>
</dbReference>
<dbReference type="RefSeq" id="WP_324835960.1">
    <property type="nucleotide sequence ID" value="NZ_JAJGWQ010000003.1"/>
</dbReference>
<evidence type="ECO:0000313" key="2">
    <source>
        <dbReference type="Proteomes" id="UP001336015"/>
    </source>
</evidence>
<proteinExistence type="predicted"/>
<evidence type="ECO:0000313" key="1">
    <source>
        <dbReference type="EMBL" id="MEB3782412.1"/>
    </source>
</evidence>
<dbReference type="Proteomes" id="UP001336015">
    <property type="component" value="Unassembled WGS sequence"/>
</dbReference>
<accession>A0ABU6BRA3</accession>